<dbReference type="InterPro" id="IPR027417">
    <property type="entry name" value="P-loop_NTPase"/>
</dbReference>
<keyword evidence="2" id="KW-0342">GTP-binding</keyword>
<organism evidence="4 5">
    <name type="scientific">Cellulosilyticum lentocellum (strain ATCC 49066 / DSM 5427 / NCIMB 11756 / RHM5)</name>
    <name type="common">Clostridium lentocellum</name>
    <dbReference type="NCBI Taxonomy" id="642492"/>
    <lineage>
        <taxon>Bacteria</taxon>
        <taxon>Bacillati</taxon>
        <taxon>Bacillota</taxon>
        <taxon>Clostridia</taxon>
        <taxon>Lachnospirales</taxon>
        <taxon>Cellulosilyticaceae</taxon>
        <taxon>Cellulosilyticum</taxon>
    </lineage>
</organism>
<dbReference type="InterPro" id="IPR035647">
    <property type="entry name" value="EFG_III/V"/>
</dbReference>
<accession>F2JHA0</accession>
<dbReference type="CDD" id="cd04170">
    <property type="entry name" value="EF-G_bact"/>
    <property type="match status" value="1"/>
</dbReference>
<dbReference type="STRING" id="642492.Clole_1271"/>
<reference evidence="4 5" key="1">
    <citation type="journal article" date="2011" name="J. Bacteriol.">
        <title>Complete genome sequence of the cellulose-degrading bacterium Cellulosilyticum lentocellum.</title>
        <authorList>
            <consortium name="US DOE Joint Genome Institute"/>
            <person name="Miller D.A."/>
            <person name="Suen G."/>
            <person name="Bruce D."/>
            <person name="Copeland A."/>
            <person name="Cheng J.F."/>
            <person name="Detter C."/>
            <person name="Goodwin L.A."/>
            <person name="Han C.S."/>
            <person name="Hauser L.J."/>
            <person name="Land M.L."/>
            <person name="Lapidus A."/>
            <person name="Lucas S."/>
            <person name="Meincke L."/>
            <person name="Pitluck S."/>
            <person name="Tapia R."/>
            <person name="Teshima H."/>
            <person name="Woyke T."/>
            <person name="Fox B.G."/>
            <person name="Angert E.R."/>
            <person name="Currie C.R."/>
        </authorList>
    </citation>
    <scope>NUCLEOTIDE SEQUENCE [LARGE SCALE GENOMIC DNA]</scope>
    <source>
        <strain evidence="5">ATCC 49066 / DSM 5427 / NCIMB 11756 / RHM5</strain>
    </source>
</reference>
<dbReference type="SMART" id="SM00838">
    <property type="entry name" value="EFG_C"/>
    <property type="match status" value="1"/>
</dbReference>
<feature type="domain" description="Tr-type G" evidence="3">
    <location>
        <begin position="7"/>
        <end position="278"/>
    </location>
</feature>
<sequence>MKAYETSYIRNIALLGHGSTGKTTLAEAMLYAAGMTSRLGKVESGSTVSDFDPEEIKRKISIRTSLVPILWKDYKLNLLDTPGYFDFVGGVKEAVSVADGALIVIKASAGVEVGTEKAWEIATEADIPKMLFITEMDAPNVNIEAILTTCKEKFGTSIAPVQVPWYEKGQFVGYVHVLKMLGRRFDGQKVVTCPIPDHLEEAIKPIRTMILEAVAETDEVLMEKYFAEEELTPEEIEKAYKKGVMNKEIVPVLCGSAVNATGISVLMDTMVSLFPAPNEAKPSIGIHQKTEEVKEIACSNDEKKSIFIFKTIVDPFIGKLSLFKVKTGTIKTDDALLNVRAGEVERFSHLYVLSGKEQKEVAALYPGDIGAVAKLKTPRTGDTMADKDFAYQYEPMVFPKGLVKKAIFPTGKGDEEKMSSSLMKLMAEDYTLSVENDKETHETILCGIGEQQLDVVVSMLKNKFKVDVYLAQPTTPYRETIKGKANVRGKHKKQSGGHGQYGDVVMAFEPSGDLEMPYVFEEKIFGGSVPKQYFPAVEKGLEECTLKGVLAGYPVVGVKAVLLDGSYHPVDSSEMAFKMATTLAFKEGVGKASPTLLEPIAHVEIKVPDEYTGDIMGDMKKRRGHMIGMDQRDSKQVIIAEVPLAELYTYATDVRSMTQGRGEVDYYFERYEEAPVDIQQKVIAARA</sequence>
<dbReference type="Gene3D" id="2.40.30.10">
    <property type="entry name" value="Translation factors"/>
    <property type="match status" value="1"/>
</dbReference>
<evidence type="ECO:0000256" key="1">
    <source>
        <dbReference type="ARBA" id="ARBA00022741"/>
    </source>
</evidence>
<evidence type="ECO:0000313" key="4">
    <source>
        <dbReference type="EMBL" id="ADZ82998.1"/>
    </source>
</evidence>
<gene>
    <name evidence="4" type="ordered locus">Clole_1271</name>
</gene>
<dbReference type="Gene3D" id="3.40.50.300">
    <property type="entry name" value="P-loop containing nucleotide triphosphate hydrolases"/>
    <property type="match status" value="1"/>
</dbReference>
<dbReference type="GO" id="GO:0032790">
    <property type="term" value="P:ribosome disassembly"/>
    <property type="evidence" value="ECO:0007669"/>
    <property type="project" value="TreeGrafter"/>
</dbReference>
<dbReference type="GO" id="GO:0005525">
    <property type="term" value="F:GTP binding"/>
    <property type="evidence" value="ECO:0007669"/>
    <property type="project" value="UniProtKB-KW"/>
</dbReference>
<dbReference type="InterPro" id="IPR000640">
    <property type="entry name" value="EFG_V-like"/>
</dbReference>
<dbReference type="eggNOG" id="COG0480">
    <property type="taxonomic scope" value="Bacteria"/>
</dbReference>
<dbReference type="InterPro" id="IPR020568">
    <property type="entry name" value="Ribosomal_Su5_D2-typ_SF"/>
</dbReference>
<dbReference type="PANTHER" id="PTHR43261">
    <property type="entry name" value="TRANSLATION ELONGATION FACTOR G-RELATED"/>
    <property type="match status" value="1"/>
</dbReference>
<dbReference type="HOGENOM" id="CLU_002794_4_1_9"/>
<dbReference type="SUPFAM" id="SSF50447">
    <property type="entry name" value="Translation proteins"/>
    <property type="match status" value="1"/>
</dbReference>
<keyword evidence="5" id="KW-1185">Reference proteome</keyword>
<dbReference type="FunFam" id="3.30.70.240:FF:000001">
    <property type="entry name" value="Elongation factor G"/>
    <property type="match status" value="1"/>
</dbReference>
<dbReference type="NCBIfam" id="TIGR00231">
    <property type="entry name" value="small_GTP"/>
    <property type="match status" value="1"/>
</dbReference>
<dbReference type="Pfam" id="PF22042">
    <property type="entry name" value="EF-G_D2"/>
    <property type="match status" value="1"/>
</dbReference>
<dbReference type="NCBIfam" id="NF009891">
    <property type="entry name" value="PRK13351.1-1"/>
    <property type="match status" value="1"/>
</dbReference>
<dbReference type="GO" id="GO:0003924">
    <property type="term" value="F:GTPase activity"/>
    <property type="evidence" value="ECO:0007669"/>
    <property type="project" value="InterPro"/>
</dbReference>
<dbReference type="SUPFAM" id="SSF54980">
    <property type="entry name" value="EF-G C-terminal domain-like"/>
    <property type="match status" value="2"/>
</dbReference>
<dbReference type="PANTHER" id="PTHR43261:SF6">
    <property type="entry name" value="ELONGATION FACTOR G-LIKE PROTEIN"/>
    <property type="match status" value="1"/>
</dbReference>
<dbReference type="SUPFAM" id="SSF52540">
    <property type="entry name" value="P-loop containing nucleoside triphosphate hydrolases"/>
    <property type="match status" value="1"/>
</dbReference>
<dbReference type="Pfam" id="PF14492">
    <property type="entry name" value="EFG_III"/>
    <property type="match status" value="1"/>
</dbReference>
<dbReference type="KEGG" id="cle:Clole_1271"/>
<proteinExistence type="predicted"/>
<dbReference type="Proteomes" id="UP000008467">
    <property type="component" value="Chromosome"/>
</dbReference>
<dbReference type="CDD" id="cd01434">
    <property type="entry name" value="EFG_mtEFG1_IV"/>
    <property type="match status" value="1"/>
</dbReference>
<dbReference type="FunFam" id="3.30.230.10:FF:000003">
    <property type="entry name" value="Elongation factor G"/>
    <property type="match status" value="1"/>
</dbReference>
<dbReference type="SUPFAM" id="SSF54211">
    <property type="entry name" value="Ribosomal protein S5 domain 2-like"/>
    <property type="match status" value="1"/>
</dbReference>
<dbReference type="PROSITE" id="PS51722">
    <property type="entry name" value="G_TR_2"/>
    <property type="match status" value="1"/>
</dbReference>
<dbReference type="Pfam" id="PF00679">
    <property type="entry name" value="EFG_C"/>
    <property type="match status" value="1"/>
</dbReference>
<protein>
    <submittedName>
        <fullName evidence="4">Small GTP-binding protein</fullName>
    </submittedName>
</protein>
<dbReference type="AlphaFoldDB" id="F2JHA0"/>
<dbReference type="Gene3D" id="3.30.70.240">
    <property type="match status" value="1"/>
</dbReference>
<dbReference type="Pfam" id="PF00009">
    <property type="entry name" value="GTP_EFTU"/>
    <property type="match status" value="1"/>
</dbReference>
<evidence type="ECO:0000259" key="3">
    <source>
        <dbReference type="PROSITE" id="PS51722"/>
    </source>
</evidence>
<dbReference type="InterPro" id="IPR009000">
    <property type="entry name" value="Transl_B-barrel_sf"/>
</dbReference>
<dbReference type="InterPro" id="IPR041095">
    <property type="entry name" value="EFG_II"/>
</dbReference>
<dbReference type="InterPro" id="IPR005517">
    <property type="entry name" value="Transl_elong_EFG/EF2_IV"/>
</dbReference>
<dbReference type="PRINTS" id="PR00315">
    <property type="entry name" value="ELONGATNFCT"/>
</dbReference>
<dbReference type="InterPro" id="IPR047872">
    <property type="entry name" value="EFG_IV"/>
</dbReference>
<keyword evidence="1" id="KW-0547">Nucleotide-binding</keyword>
<evidence type="ECO:0000256" key="2">
    <source>
        <dbReference type="ARBA" id="ARBA00023134"/>
    </source>
</evidence>
<dbReference type="NCBIfam" id="NF009381">
    <property type="entry name" value="PRK12740.1-5"/>
    <property type="match status" value="1"/>
</dbReference>
<dbReference type="EMBL" id="CP002582">
    <property type="protein sequence ID" value="ADZ82998.1"/>
    <property type="molecule type" value="Genomic_DNA"/>
</dbReference>
<dbReference type="GO" id="GO:0003746">
    <property type="term" value="F:translation elongation factor activity"/>
    <property type="evidence" value="ECO:0007669"/>
    <property type="project" value="InterPro"/>
</dbReference>
<dbReference type="CDD" id="cd04088">
    <property type="entry name" value="EFG_mtEFG_II"/>
    <property type="match status" value="1"/>
</dbReference>
<dbReference type="SMART" id="SM00889">
    <property type="entry name" value="EFG_IV"/>
    <property type="match status" value="1"/>
</dbReference>
<dbReference type="InterPro" id="IPR053905">
    <property type="entry name" value="EF-G-like_DII"/>
</dbReference>
<dbReference type="RefSeq" id="WP_013656297.1">
    <property type="nucleotide sequence ID" value="NC_015275.1"/>
</dbReference>
<dbReference type="Gene3D" id="3.30.230.10">
    <property type="match status" value="1"/>
</dbReference>
<dbReference type="InterPro" id="IPR000795">
    <property type="entry name" value="T_Tr_GTP-bd_dom"/>
</dbReference>
<dbReference type="Gene3D" id="3.30.70.870">
    <property type="entry name" value="Elongation Factor G (Translational Gtpase), domain 3"/>
    <property type="match status" value="1"/>
</dbReference>
<evidence type="ECO:0000313" key="5">
    <source>
        <dbReference type="Proteomes" id="UP000008467"/>
    </source>
</evidence>
<dbReference type="InterPro" id="IPR035649">
    <property type="entry name" value="EFG_V"/>
</dbReference>
<dbReference type="InterPro" id="IPR014721">
    <property type="entry name" value="Ribsml_uS5_D2-typ_fold_subgr"/>
</dbReference>
<dbReference type="CDD" id="cd03713">
    <property type="entry name" value="EFG_mtEFG_C"/>
    <property type="match status" value="1"/>
</dbReference>
<name>F2JHA0_CELLD</name>
<dbReference type="InterPro" id="IPR005225">
    <property type="entry name" value="Small_GTP-bd"/>
</dbReference>
<dbReference type="Pfam" id="PF03764">
    <property type="entry name" value="EFG_IV"/>
    <property type="match status" value="1"/>
</dbReference>